<evidence type="ECO:0000259" key="1">
    <source>
        <dbReference type="Pfam" id="PF01726"/>
    </source>
</evidence>
<dbReference type="PANTHER" id="PTHR33516:SF2">
    <property type="entry name" value="LEXA REPRESSOR-RELATED"/>
    <property type="match status" value="1"/>
</dbReference>
<dbReference type="RefSeq" id="WP_163174415.1">
    <property type="nucleotide sequence ID" value="NZ_JAAIWK010000035.1"/>
</dbReference>
<dbReference type="SUPFAM" id="SSF46785">
    <property type="entry name" value="Winged helix' DNA-binding domain"/>
    <property type="match status" value="1"/>
</dbReference>
<comment type="caution">
    <text evidence="2">The sequence shown here is derived from an EMBL/GenBank/DDBJ whole genome shotgun (WGS) entry which is preliminary data.</text>
</comment>
<sequence>MSINIGLDDFLKLNKRLGEKEKDILNFIQSYRESHAYAPSMMEICRKCGLRSTNTVYTYLQKLKNKGLIDWQPKVSRTIRIVKRSYVKRPPQLKF</sequence>
<dbReference type="GO" id="GO:0006508">
    <property type="term" value="P:proteolysis"/>
    <property type="evidence" value="ECO:0007669"/>
    <property type="project" value="InterPro"/>
</dbReference>
<dbReference type="PANTHER" id="PTHR33516">
    <property type="entry name" value="LEXA REPRESSOR"/>
    <property type="match status" value="1"/>
</dbReference>
<dbReference type="InterPro" id="IPR036390">
    <property type="entry name" value="WH_DNA-bd_sf"/>
</dbReference>
<evidence type="ECO:0000313" key="3">
    <source>
        <dbReference type="Proteomes" id="UP000476934"/>
    </source>
</evidence>
<accession>A0A6M0P9K2</accession>
<dbReference type="InterPro" id="IPR006199">
    <property type="entry name" value="LexA_DNA-bd_dom"/>
</dbReference>
<dbReference type="AlphaFoldDB" id="A0A6M0P9K2"/>
<dbReference type="Gene3D" id="1.10.10.10">
    <property type="entry name" value="Winged helix-like DNA-binding domain superfamily/Winged helix DNA-binding domain"/>
    <property type="match status" value="1"/>
</dbReference>
<gene>
    <name evidence="2" type="ORF">G4D61_16150</name>
</gene>
<dbReference type="InterPro" id="IPR050077">
    <property type="entry name" value="LexA_repressor"/>
</dbReference>
<reference evidence="2 3" key="1">
    <citation type="submission" date="2020-03" db="EMBL/GenBank/DDBJ databases">
        <title>Bacillus aquiflavi sp. nov., isolated from yellow water of strong flavor Chinese baijiu in Yibin region of China.</title>
        <authorList>
            <person name="Xie J."/>
        </authorList>
    </citation>
    <scope>NUCLEOTIDE SEQUENCE [LARGE SCALE GENOMIC DNA]</scope>
    <source>
        <strain evidence="2 3">Gsoil 114</strain>
    </source>
</reference>
<dbReference type="EMBL" id="JAAIWK010000035">
    <property type="protein sequence ID" value="NEY21476.1"/>
    <property type="molecule type" value="Genomic_DNA"/>
</dbReference>
<dbReference type="InterPro" id="IPR036388">
    <property type="entry name" value="WH-like_DNA-bd_sf"/>
</dbReference>
<name>A0A6M0P9K2_9BACI</name>
<organism evidence="2 3">
    <name type="scientific">Heyndrickxia ginsengihumi</name>
    <dbReference type="NCBI Taxonomy" id="363870"/>
    <lineage>
        <taxon>Bacteria</taxon>
        <taxon>Bacillati</taxon>
        <taxon>Bacillota</taxon>
        <taxon>Bacilli</taxon>
        <taxon>Bacillales</taxon>
        <taxon>Bacillaceae</taxon>
        <taxon>Heyndrickxia</taxon>
    </lineage>
</organism>
<dbReference type="GO" id="GO:0004252">
    <property type="term" value="F:serine-type endopeptidase activity"/>
    <property type="evidence" value="ECO:0007669"/>
    <property type="project" value="InterPro"/>
</dbReference>
<protein>
    <submittedName>
        <fullName evidence="2">Transcriptional regulator</fullName>
    </submittedName>
</protein>
<feature type="domain" description="LexA repressor DNA-binding" evidence="1">
    <location>
        <begin position="15"/>
        <end position="78"/>
    </location>
</feature>
<dbReference type="Proteomes" id="UP000476934">
    <property type="component" value="Unassembled WGS sequence"/>
</dbReference>
<proteinExistence type="predicted"/>
<dbReference type="Pfam" id="PF01726">
    <property type="entry name" value="LexA_DNA_bind"/>
    <property type="match status" value="1"/>
</dbReference>
<keyword evidence="3" id="KW-1185">Reference proteome</keyword>
<evidence type="ECO:0000313" key="2">
    <source>
        <dbReference type="EMBL" id="NEY21476.1"/>
    </source>
</evidence>